<dbReference type="EMBL" id="SSSM01000006">
    <property type="protein sequence ID" value="THG28670.1"/>
    <property type="molecule type" value="Genomic_DNA"/>
</dbReference>
<evidence type="ECO:0000313" key="1">
    <source>
        <dbReference type="EMBL" id="THG28670.1"/>
    </source>
</evidence>
<dbReference type="RefSeq" id="WP_136429075.1">
    <property type="nucleotide sequence ID" value="NZ_SSSM01000006.1"/>
</dbReference>
<keyword evidence="2" id="KW-1185">Reference proteome</keyword>
<reference evidence="1 2" key="1">
    <citation type="submission" date="2019-04" db="EMBL/GenBank/DDBJ databases">
        <authorList>
            <person name="Jiang L."/>
        </authorList>
    </citation>
    <scope>NUCLEOTIDE SEQUENCE [LARGE SCALE GENOMIC DNA]</scope>
    <source>
        <strain evidence="1 2">YIM 131853</strain>
    </source>
</reference>
<dbReference type="Proteomes" id="UP000309133">
    <property type="component" value="Unassembled WGS sequence"/>
</dbReference>
<dbReference type="OrthoDB" id="5189813at2"/>
<proteinExistence type="predicted"/>
<sequence length="109" mass="11725">MAQHTNLQHTAITVCEHGAMCIDDRPGHAMSLVRLRLAAATPSSWSDAVVRSVSTDGSVELELWESGETVRVWQHTDISALVGPGLPVALHRTYSVLASGLHRFNVAIG</sequence>
<accession>A0A4S4FES5</accession>
<gene>
    <name evidence="1" type="ORF">E6C64_17945</name>
</gene>
<evidence type="ECO:0000313" key="2">
    <source>
        <dbReference type="Proteomes" id="UP000309133"/>
    </source>
</evidence>
<comment type="caution">
    <text evidence="1">The sequence shown here is derived from an EMBL/GenBank/DDBJ whole genome shotgun (WGS) entry which is preliminary data.</text>
</comment>
<protein>
    <submittedName>
        <fullName evidence="1">Uncharacterized protein</fullName>
    </submittedName>
</protein>
<dbReference type="AlphaFoldDB" id="A0A4S4FES5"/>
<name>A0A4S4FES5_9MICO</name>
<organism evidence="1 2">
    <name type="scientific">Naasia lichenicola</name>
    <dbReference type="NCBI Taxonomy" id="2565933"/>
    <lineage>
        <taxon>Bacteria</taxon>
        <taxon>Bacillati</taxon>
        <taxon>Actinomycetota</taxon>
        <taxon>Actinomycetes</taxon>
        <taxon>Micrococcales</taxon>
        <taxon>Microbacteriaceae</taxon>
        <taxon>Naasia</taxon>
    </lineage>
</organism>